<dbReference type="InterPro" id="IPR002347">
    <property type="entry name" value="SDR_fam"/>
</dbReference>
<keyword evidence="3" id="KW-0560">Oxidoreductase</keyword>
<protein>
    <submittedName>
        <fullName evidence="5">Uncharacterized protein</fullName>
    </submittedName>
</protein>
<dbReference type="GO" id="GO:0016491">
    <property type="term" value="F:oxidoreductase activity"/>
    <property type="evidence" value="ECO:0007669"/>
    <property type="project" value="UniProtKB-KW"/>
</dbReference>
<dbReference type="Proteomes" id="UP000823749">
    <property type="component" value="Chromosome 1"/>
</dbReference>
<gene>
    <name evidence="5" type="ORF">RHGRI_002089</name>
</gene>
<evidence type="ECO:0000256" key="1">
    <source>
        <dbReference type="ARBA" id="ARBA00006484"/>
    </source>
</evidence>
<dbReference type="PANTHER" id="PTHR43490:SF73">
    <property type="entry name" value="OS07G0685800 PROTEIN"/>
    <property type="match status" value="1"/>
</dbReference>
<evidence type="ECO:0000313" key="6">
    <source>
        <dbReference type="Proteomes" id="UP000823749"/>
    </source>
</evidence>
<name>A0AAV6LNT4_9ERIC</name>
<dbReference type="Gene3D" id="3.40.50.720">
    <property type="entry name" value="NAD(P)-binding Rossmann-like Domain"/>
    <property type="match status" value="1"/>
</dbReference>
<dbReference type="GO" id="GO:0016020">
    <property type="term" value="C:membrane"/>
    <property type="evidence" value="ECO:0007669"/>
    <property type="project" value="TreeGrafter"/>
</dbReference>
<evidence type="ECO:0000256" key="2">
    <source>
        <dbReference type="ARBA" id="ARBA00022857"/>
    </source>
</evidence>
<dbReference type="SUPFAM" id="SSF51735">
    <property type="entry name" value="NAD(P)-binding Rossmann-fold domains"/>
    <property type="match status" value="1"/>
</dbReference>
<evidence type="ECO:0000313" key="5">
    <source>
        <dbReference type="EMBL" id="KAG5566385.1"/>
    </source>
</evidence>
<accession>A0AAV6LNT4</accession>
<dbReference type="Pfam" id="PF00106">
    <property type="entry name" value="adh_short"/>
    <property type="match status" value="1"/>
</dbReference>
<sequence>MERKMNQLNRFRMKATNPEIGSSHSQGVVNMATSGNKKLERYAVVTGANKGIGLETVRQLAKSGVMVVLTARDEKRGMEAVASLQKLGLFNVCFHQLDVQSPESIASLAEFMENQFGRLDILVNNAGVSGVVTDQDALRALNIDSSSWLSGKATNLVQSAIKTTNEKAEECLSINYYGCKRVTDTLLPLLQLSPSGANIVNVSSLRGELMVSRRWSLLLVSQWLILFLTPLRLLPPWLQADTTAEDIYIICISYLSPAQRIPNEHIREQLGDLDTLTEEKIDRIVVKFLHDLKQDALEANGWQKMLPAYSISKATLNAYTRLVAKRYPNLRINCVHPGYVKTDINWHTGTMTLEEGAEGPVMLALLPEGGPTGCYFDRTEVAEF</sequence>
<dbReference type="PANTHER" id="PTHR43490">
    <property type="entry name" value="(+)-NEOMENTHOL DEHYDROGENASE"/>
    <property type="match status" value="1"/>
</dbReference>
<evidence type="ECO:0000256" key="4">
    <source>
        <dbReference type="RuleBase" id="RU000363"/>
    </source>
</evidence>
<dbReference type="AlphaFoldDB" id="A0AAV6LNT4"/>
<organism evidence="5 6">
    <name type="scientific">Rhododendron griersonianum</name>
    <dbReference type="NCBI Taxonomy" id="479676"/>
    <lineage>
        <taxon>Eukaryota</taxon>
        <taxon>Viridiplantae</taxon>
        <taxon>Streptophyta</taxon>
        <taxon>Embryophyta</taxon>
        <taxon>Tracheophyta</taxon>
        <taxon>Spermatophyta</taxon>
        <taxon>Magnoliopsida</taxon>
        <taxon>eudicotyledons</taxon>
        <taxon>Gunneridae</taxon>
        <taxon>Pentapetalae</taxon>
        <taxon>asterids</taxon>
        <taxon>Ericales</taxon>
        <taxon>Ericaceae</taxon>
        <taxon>Ericoideae</taxon>
        <taxon>Rhodoreae</taxon>
        <taxon>Rhododendron</taxon>
    </lineage>
</organism>
<dbReference type="PRINTS" id="PR00080">
    <property type="entry name" value="SDRFAMILY"/>
</dbReference>
<dbReference type="EMBL" id="JACTNZ010000001">
    <property type="protein sequence ID" value="KAG5566385.1"/>
    <property type="molecule type" value="Genomic_DNA"/>
</dbReference>
<dbReference type="PRINTS" id="PR00081">
    <property type="entry name" value="GDHRDH"/>
</dbReference>
<evidence type="ECO:0000256" key="3">
    <source>
        <dbReference type="ARBA" id="ARBA00023002"/>
    </source>
</evidence>
<comment type="similarity">
    <text evidence="1 4">Belongs to the short-chain dehydrogenases/reductases (SDR) family.</text>
</comment>
<keyword evidence="6" id="KW-1185">Reference proteome</keyword>
<proteinExistence type="inferred from homology"/>
<dbReference type="InterPro" id="IPR036291">
    <property type="entry name" value="NAD(P)-bd_dom_sf"/>
</dbReference>
<reference evidence="5" key="1">
    <citation type="submission" date="2020-08" db="EMBL/GenBank/DDBJ databases">
        <title>Plant Genome Project.</title>
        <authorList>
            <person name="Zhang R.-G."/>
        </authorList>
    </citation>
    <scope>NUCLEOTIDE SEQUENCE</scope>
    <source>
        <strain evidence="5">WSP0</strain>
        <tissue evidence="5">Leaf</tissue>
    </source>
</reference>
<keyword evidence="2" id="KW-0521">NADP</keyword>
<comment type="caution">
    <text evidence="5">The sequence shown here is derived from an EMBL/GenBank/DDBJ whole genome shotgun (WGS) entry which is preliminary data.</text>
</comment>